<keyword evidence="9" id="KW-1185">Reference proteome</keyword>
<keyword evidence="2 5" id="KW-0808">Transferase</keyword>
<evidence type="ECO:0000256" key="1">
    <source>
        <dbReference type="ARBA" id="ARBA00022603"/>
    </source>
</evidence>
<dbReference type="InterPro" id="IPR050320">
    <property type="entry name" value="N5-glutamine_MTase"/>
</dbReference>
<feature type="domain" description="Methyltransferase small" evidence="6">
    <location>
        <begin position="97"/>
        <end position="182"/>
    </location>
</feature>
<feature type="binding site" evidence="5">
    <location>
        <position position="160"/>
    </location>
    <ligand>
        <name>S-adenosyl-L-methionine</name>
        <dbReference type="ChEBI" id="CHEBI:59789"/>
    </ligand>
</feature>
<keyword evidence="1 5" id="KW-0489">Methyltransferase</keyword>
<accession>A0A437LLT4</accession>
<name>A0A437LLT4_9BURK</name>
<proteinExistence type="inferred from homology"/>
<sequence length="267" mass="28374">MTVAEALAWARQQGLDRLEAQTLLAHALGQTRTWLLTHDDAPLPEGCLALLQRRLDGVPVAYLTGTQEFHGLSLRVTPDTLVPRPDTETLVDWALDLLPPGTSAQVLDLGTGSGAIALALAHRRPAAQVHAVDASAGALATAQANGARLGLSVSWHLGSWFAPLAGLDFDLIASNPPYIRDDDPHLPALRHEPRTALAAGPDGLADLRAIVGGAPAHLRRGGWLLLEHGWDQADAVAALLKAAGFQDLQHRCDLAGHRRCTGGCWRL</sequence>
<protein>
    <recommendedName>
        <fullName evidence="5">Release factor glutamine methyltransferase</fullName>
        <shortName evidence="5">RF MTase</shortName>
        <ecNumber evidence="5">2.1.1.297</ecNumber>
    </recommendedName>
    <alternativeName>
        <fullName evidence="5">N5-glutamine methyltransferase PrmC</fullName>
    </alternativeName>
    <alternativeName>
        <fullName evidence="5">Protein-(glutamine-N5) MTase PrmC</fullName>
    </alternativeName>
    <alternativeName>
        <fullName evidence="5">Protein-glutamine N-methyltransferase PrmC</fullName>
    </alternativeName>
</protein>
<evidence type="ECO:0000313" key="8">
    <source>
        <dbReference type="EMBL" id="RVT86376.1"/>
    </source>
</evidence>
<dbReference type="PROSITE" id="PS00092">
    <property type="entry name" value="N6_MTASE"/>
    <property type="match status" value="1"/>
</dbReference>
<dbReference type="GO" id="GO:0032259">
    <property type="term" value="P:methylation"/>
    <property type="evidence" value="ECO:0007669"/>
    <property type="project" value="UniProtKB-KW"/>
</dbReference>
<dbReference type="InterPro" id="IPR004556">
    <property type="entry name" value="HemK-like"/>
</dbReference>
<dbReference type="OrthoDB" id="9800643at2"/>
<comment type="function">
    <text evidence="5">Methylates the class 1 translation termination release factors RF1/PrfA and RF2/PrfB on the glutamine residue of the universally conserved GGQ motif.</text>
</comment>
<dbReference type="Pfam" id="PF05175">
    <property type="entry name" value="MTS"/>
    <property type="match status" value="1"/>
</dbReference>
<gene>
    <name evidence="5 8" type="primary">prmC</name>
    <name evidence="8" type="ORF">EOD73_10160</name>
</gene>
<comment type="similarity">
    <text evidence="5">Belongs to the protein N5-glutamine methyltransferase family. PrmC subfamily.</text>
</comment>
<evidence type="ECO:0000256" key="3">
    <source>
        <dbReference type="ARBA" id="ARBA00022691"/>
    </source>
</evidence>
<dbReference type="Gene3D" id="3.40.50.150">
    <property type="entry name" value="Vaccinia Virus protein VP39"/>
    <property type="match status" value="1"/>
</dbReference>
<evidence type="ECO:0000313" key="9">
    <source>
        <dbReference type="Proteomes" id="UP000288587"/>
    </source>
</evidence>
<dbReference type="NCBIfam" id="TIGR00536">
    <property type="entry name" value="hemK_fam"/>
    <property type="match status" value="1"/>
</dbReference>
<feature type="binding site" evidence="5">
    <location>
        <begin position="110"/>
        <end position="114"/>
    </location>
    <ligand>
        <name>S-adenosyl-L-methionine</name>
        <dbReference type="ChEBI" id="CHEBI:59789"/>
    </ligand>
</feature>
<dbReference type="PANTHER" id="PTHR18895">
    <property type="entry name" value="HEMK METHYLTRANSFERASE"/>
    <property type="match status" value="1"/>
</dbReference>
<evidence type="ECO:0000256" key="2">
    <source>
        <dbReference type="ARBA" id="ARBA00022679"/>
    </source>
</evidence>
<evidence type="ECO:0000259" key="7">
    <source>
        <dbReference type="Pfam" id="PF17827"/>
    </source>
</evidence>
<dbReference type="NCBIfam" id="TIGR03534">
    <property type="entry name" value="RF_mod_PrmC"/>
    <property type="match status" value="1"/>
</dbReference>
<evidence type="ECO:0000256" key="4">
    <source>
        <dbReference type="ARBA" id="ARBA00048391"/>
    </source>
</evidence>
<feature type="binding site" evidence="5">
    <location>
        <begin position="175"/>
        <end position="178"/>
    </location>
    <ligand>
        <name>substrate</name>
    </ligand>
</feature>
<dbReference type="FunFam" id="3.40.50.150:FF:000053">
    <property type="entry name" value="Release factor glutamine methyltransferase"/>
    <property type="match status" value="1"/>
</dbReference>
<evidence type="ECO:0000259" key="6">
    <source>
        <dbReference type="Pfam" id="PF05175"/>
    </source>
</evidence>
<comment type="catalytic activity">
    <reaction evidence="4 5">
        <text>L-glutaminyl-[peptide chain release factor] + S-adenosyl-L-methionine = N(5)-methyl-L-glutaminyl-[peptide chain release factor] + S-adenosyl-L-homocysteine + H(+)</text>
        <dbReference type="Rhea" id="RHEA:42896"/>
        <dbReference type="Rhea" id="RHEA-COMP:10271"/>
        <dbReference type="Rhea" id="RHEA-COMP:10272"/>
        <dbReference type="ChEBI" id="CHEBI:15378"/>
        <dbReference type="ChEBI" id="CHEBI:30011"/>
        <dbReference type="ChEBI" id="CHEBI:57856"/>
        <dbReference type="ChEBI" id="CHEBI:59789"/>
        <dbReference type="ChEBI" id="CHEBI:61891"/>
        <dbReference type="EC" id="2.1.1.297"/>
    </reaction>
</comment>
<feature type="binding site" evidence="5">
    <location>
        <position position="133"/>
    </location>
    <ligand>
        <name>S-adenosyl-L-methionine</name>
        <dbReference type="ChEBI" id="CHEBI:59789"/>
    </ligand>
</feature>
<organism evidence="8 9">
    <name type="scientific">Inhella crocodyli</name>
    <dbReference type="NCBI Taxonomy" id="2499851"/>
    <lineage>
        <taxon>Bacteria</taxon>
        <taxon>Pseudomonadati</taxon>
        <taxon>Pseudomonadota</taxon>
        <taxon>Betaproteobacteria</taxon>
        <taxon>Burkholderiales</taxon>
        <taxon>Sphaerotilaceae</taxon>
        <taxon>Inhella</taxon>
    </lineage>
</organism>
<keyword evidence="3 5" id="KW-0949">S-adenosyl-L-methionine</keyword>
<dbReference type="SUPFAM" id="SSF53335">
    <property type="entry name" value="S-adenosyl-L-methionine-dependent methyltransferases"/>
    <property type="match status" value="1"/>
</dbReference>
<dbReference type="InterPro" id="IPR007848">
    <property type="entry name" value="Small_mtfrase_dom"/>
</dbReference>
<dbReference type="CDD" id="cd02440">
    <property type="entry name" value="AdoMet_MTases"/>
    <property type="match status" value="1"/>
</dbReference>
<dbReference type="Proteomes" id="UP000288587">
    <property type="component" value="Unassembled WGS sequence"/>
</dbReference>
<evidence type="ECO:0000256" key="5">
    <source>
        <dbReference type="HAMAP-Rule" id="MF_02126"/>
    </source>
</evidence>
<comment type="caution">
    <text evidence="8">The sequence shown here is derived from an EMBL/GenBank/DDBJ whole genome shotgun (WGS) entry which is preliminary data.</text>
</comment>
<dbReference type="GO" id="GO:0102559">
    <property type="term" value="F:peptide chain release factor N(5)-glutamine methyltransferase activity"/>
    <property type="evidence" value="ECO:0007669"/>
    <property type="project" value="UniProtKB-EC"/>
</dbReference>
<dbReference type="InterPro" id="IPR002052">
    <property type="entry name" value="DNA_methylase_N6_adenine_CS"/>
</dbReference>
<dbReference type="RefSeq" id="WP_127682871.1">
    <property type="nucleotide sequence ID" value="NZ_SACM01000002.1"/>
</dbReference>
<dbReference type="EMBL" id="SACM01000002">
    <property type="protein sequence ID" value="RVT86376.1"/>
    <property type="molecule type" value="Genomic_DNA"/>
</dbReference>
<dbReference type="InterPro" id="IPR019874">
    <property type="entry name" value="RF_methyltr_PrmC"/>
</dbReference>
<feature type="binding site" evidence="5">
    <location>
        <position position="175"/>
    </location>
    <ligand>
        <name>S-adenosyl-L-methionine</name>
        <dbReference type="ChEBI" id="CHEBI:59789"/>
    </ligand>
</feature>
<dbReference type="AlphaFoldDB" id="A0A437LLT4"/>
<dbReference type="EC" id="2.1.1.297" evidence="5"/>
<dbReference type="Gene3D" id="1.10.8.10">
    <property type="entry name" value="DNA helicase RuvA subunit, C-terminal domain"/>
    <property type="match status" value="1"/>
</dbReference>
<feature type="domain" description="Release factor glutamine methyltransferase N-terminal" evidence="7">
    <location>
        <begin position="12"/>
        <end position="65"/>
    </location>
</feature>
<dbReference type="InterPro" id="IPR029063">
    <property type="entry name" value="SAM-dependent_MTases_sf"/>
</dbReference>
<dbReference type="GO" id="GO:0003676">
    <property type="term" value="F:nucleic acid binding"/>
    <property type="evidence" value="ECO:0007669"/>
    <property type="project" value="InterPro"/>
</dbReference>
<reference evidence="8 9" key="1">
    <citation type="submission" date="2019-01" db="EMBL/GenBank/DDBJ databases">
        <authorList>
            <person name="Chen W.-M."/>
        </authorList>
    </citation>
    <scope>NUCLEOTIDE SEQUENCE [LARGE SCALE GENOMIC DNA]</scope>
    <source>
        <strain evidence="8 9">CCP-18</strain>
    </source>
</reference>
<dbReference type="HAMAP" id="MF_02126">
    <property type="entry name" value="RF_methyltr_PrmC"/>
    <property type="match status" value="1"/>
</dbReference>
<dbReference type="InterPro" id="IPR040758">
    <property type="entry name" value="PrmC_N"/>
</dbReference>
<dbReference type="PANTHER" id="PTHR18895:SF74">
    <property type="entry name" value="MTRF1L RELEASE FACTOR GLUTAMINE METHYLTRANSFERASE"/>
    <property type="match status" value="1"/>
</dbReference>
<dbReference type="Pfam" id="PF17827">
    <property type="entry name" value="PrmC_N"/>
    <property type="match status" value="1"/>
</dbReference>